<dbReference type="GO" id="GO:0003743">
    <property type="term" value="F:translation initiation factor activity"/>
    <property type="evidence" value="ECO:0007669"/>
    <property type="project" value="InterPro"/>
</dbReference>
<feature type="domain" description="Pre-PUA" evidence="2">
    <location>
        <begin position="2"/>
        <end position="52"/>
    </location>
</feature>
<feature type="region of interest" description="Disordered" evidence="1">
    <location>
        <begin position="1"/>
        <end position="28"/>
    </location>
</feature>
<dbReference type="InterPro" id="IPR041366">
    <property type="entry name" value="Pre-PUA"/>
</dbReference>
<feature type="compositionally biased region" description="Basic and acidic residues" evidence="1">
    <location>
        <begin position="1"/>
        <end position="10"/>
    </location>
</feature>
<dbReference type="Pfam" id="PF17832">
    <property type="entry name" value="Pre-PUA"/>
    <property type="match status" value="1"/>
</dbReference>
<accession>A0AAV5J3P1</accession>
<proteinExistence type="predicted"/>
<evidence type="ECO:0000313" key="4">
    <source>
        <dbReference type="Proteomes" id="UP001054252"/>
    </source>
</evidence>
<dbReference type="Gene3D" id="3.10.400.20">
    <property type="match status" value="1"/>
</dbReference>
<gene>
    <name evidence="3" type="ORF">SLEP1_g20743</name>
</gene>
<reference evidence="3 4" key="1">
    <citation type="journal article" date="2021" name="Commun. Biol.">
        <title>The genome of Shorea leprosula (Dipterocarpaceae) highlights the ecological relevance of drought in aseasonal tropical rainforests.</title>
        <authorList>
            <person name="Ng K.K.S."/>
            <person name="Kobayashi M.J."/>
            <person name="Fawcett J.A."/>
            <person name="Hatakeyama M."/>
            <person name="Paape T."/>
            <person name="Ng C.H."/>
            <person name="Ang C.C."/>
            <person name="Tnah L.H."/>
            <person name="Lee C.T."/>
            <person name="Nishiyama T."/>
            <person name="Sese J."/>
            <person name="O'Brien M.J."/>
            <person name="Copetti D."/>
            <person name="Mohd Noor M.I."/>
            <person name="Ong R.C."/>
            <person name="Putra M."/>
            <person name="Sireger I.Z."/>
            <person name="Indrioko S."/>
            <person name="Kosugi Y."/>
            <person name="Izuno A."/>
            <person name="Isagi Y."/>
            <person name="Lee S.L."/>
            <person name="Shimizu K.K."/>
        </authorList>
    </citation>
    <scope>NUCLEOTIDE SEQUENCE [LARGE SCALE GENOMIC DNA]</scope>
    <source>
        <strain evidence="3">214</strain>
    </source>
</reference>
<protein>
    <recommendedName>
        <fullName evidence="2">Pre-PUA domain-containing protein</fullName>
    </recommendedName>
</protein>
<dbReference type="PANTHER" id="PTHR12217">
    <property type="entry name" value="EUKARYOTIC TRANSLATION INITIATION FACTOR 2D"/>
    <property type="match status" value="1"/>
</dbReference>
<sequence>MFKKTVEAKAHQRLSGADKKKLKRTIRDRFPKASDADIDALLPPKAPRIKCQSKLIWRKKGKRQKKKKKGGKLSD</sequence>
<dbReference type="AlphaFoldDB" id="A0AAV5J3P1"/>
<name>A0AAV5J3P1_9ROSI</name>
<evidence type="ECO:0000313" key="3">
    <source>
        <dbReference type="EMBL" id="GKV09203.1"/>
    </source>
</evidence>
<dbReference type="Proteomes" id="UP001054252">
    <property type="component" value="Unassembled WGS sequence"/>
</dbReference>
<dbReference type="InterPro" id="IPR039757">
    <property type="entry name" value="EIF2D"/>
</dbReference>
<feature type="region of interest" description="Disordered" evidence="1">
    <location>
        <begin position="50"/>
        <end position="75"/>
    </location>
</feature>
<dbReference type="PANTHER" id="PTHR12217:SF4">
    <property type="entry name" value="EUKARYOTIC TRANSLATION INITIATION FACTOR 2D"/>
    <property type="match status" value="1"/>
</dbReference>
<evidence type="ECO:0000256" key="1">
    <source>
        <dbReference type="SAM" id="MobiDB-lite"/>
    </source>
</evidence>
<dbReference type="GO" id="GO:0001731">
    <property type="term" value="P:formation of translation preinitiation complex"/>
    <property type="evidence" value="ECO:0007669"/>
    <property type="project" value="InterPro"/>
</dbReference>
<evidence type="ECO:0000259" key="2">
    <source>
        <dbReference type="Pfam" id="PF17832"/>
    </source>
</evidence>
<feature type="compositionally biased region" description="Basic residues" evidence="1">
    <location>
        <begin position="56"/>
        <end position="75"/>
    </location>
</feature>
<organism evidence="3 4">
    <name type="scientific">Rubroshorea leprosula</name>
    <dbReference type="NCBI Taxonomy" id="152421"/>
    <lineage>
        <taxon>Eukaryota</taxon>
        <taxon>Viridiplantae</taxon>
        <taxon>Streptophyta</taxon>
        <taxon>Embryophyta</taxon>
        <taxon>Tracheophyta</taxon>
        <taxon>Spermatophyta</taxon>
        <taxon>Magnoliopsida</taxon>
        <taxon>eudicotyledons</taxon>
        <taxon>Gunneridae</taxon>
        <taxon>Pentapetalae</taxon>
        <taxon>rosids</taxon>
        <taxon>malvids</taxon>
        <taxon>Malvales</taxon>
        <taxon>Dipterocarpaceae</taxon>
        <taxon>Rubroshorea</taxon>
    </lineage>
</organism>
<keyword evidence="4" id="KW-1185">Reference proteome</keyword>
<dbReference type="EMBL" id="BPVZ01000030">
    <property type="protein sequence ID" value="GKV09203.1"/>
    <property type="molecule type" value="Genomic_DNA"/>
</dbReference>
<comment type="caution">
    <text evidence="3">The sequence shown here is derived from an EMBL/GenBank/DDBJ whole genome shotgun (WGS) entry which is preliminary data.</text>
</comment>